<proteinExistence type="predicted"/>
<keyword evidence="2" id="KW-1185">Reference proteome</keyword>
<protein>
    <submittedName>
        <fullName evidence="1">Uncharacterized protein</fullName>
    </submittedName>
</protein>
<evidence type="ECO:0000313" key="1">
    <source>
        <dbReference type="EMBL" id="TKR60780.1"/>
    </source>
</evidence>
<organism evidence="1 2">
    <name type="scientific">Steinernema carpocapsae</name>
    <name type="common">Entomopathogenic nematode</name>
    <dbReference type="NCBI Taxonomy" id="34508"/>
    <lineage>
        <taxon>Eukaryota</taxon>
        <taxon>Metazoa</taxon>
        <taxon>Ecdysozoa</taxon>
        <taxon>Nematoda</taxon>
        <taxon>Chromadorea</taxon>
        <taxon>Rhabditida</taxon>
        <taxon>Tylenchina</taxon>
        <taxon>Panagrolaimomorpha</taxon>
        <taxon>Strongyloidoidea</taxon>
        <taxon>Steinernematidae</taxon>
        <taxon>Steinernema</taxon>
    </lineage>
</organism>
<dbReference type="AlphaFoldDB" id="A0A4U5LX55"/>
<evidence type="ECO:0000313" key="2">
    <source>
        <dbReference type="Proteomes" id="UP000298663"/>
    </source>
</evidence>
<gene>
    <name evidence="1" type="ORF">L596_027975</name>
</gene>
<dbReference type="Proteomes" id="UP000298663">
    <property type="component" value="Unassembled WGS sequence"/>
</dbReference>
<dbReference type="OrthoDB" id="10039910at2759"/>
<dbReference type="STRING" id="34508.A0A4U5LX55"/>
<reference evidence="1 2" key="1">
    <citation type="journal article" date="2015" name="Genome Biol.">
        <title>Comparative genomics of Steinernema reveals deeply conserved gene regulatory networks.</title>
        <authorList>
            <person name="Dillman A.R."/>
            <person name="Macchietto M."/>
            <person name="Porter C.F."/>
            <person name="Rogers A."/>
            <person name="Williams B."/>
            <person name="Antoshechkin I."/>
            <person name="Lee M.M."/>
            <person name="Goodwin Z."/>
            <person name="Lu X."/>
            <person name="Lewis E.E."/>
            <person name="Goodrich-Blair H."/>
            <person name="Stock S.P."/>
            <person name="Adams B.J."/>
            <person name="Sternberg P.W."/>
            <person name="Mortazavi A."/>
        </authorList>
    </citation>
    <scope>NUCLEOTIDE SEQUENCE [LARGE SCALE GENOMIC DNA]</scope>
    <source>
        <strain evidence="1 2">ALL</strain>
    </source>
</reference>
<sequence length="86" mass="9928">MFAMASMEAKTVQFPAGGPYCYKVQGQIHHTVNLAAMVDHNRNERPKYGQLFIVDRMTQSKVGLRTPLRRVATVIWLLSWKRFCVM</sequence>
<comment type="caution">
    <text evidence="1">The sequence shown here is derived from an EMBL/GenBank/DDBJ whole genome shotgun (WGS) entry which is preliminary data.</text>
</comment>
<name>A0A4U5LX55_STECR</name>
<accession>A0A4U5LX55</accession>
<dbReference type="EMBL" id="AZBU02000011">
    <property type="protein sequence ID" value="TKR60780.1"/>
    <property type="molecule type" value="Genomic_DNA"/>
</dbReference>
<reference evidence="1 2" key="2">
    <citation type="journal article" date="2019" name="G3 (Bethesda)">
        <title>Hybrid Assembly of the Genome of the Entomopathogenic Nematode Steinernema carpocapsae Identifies the X-Chromosome.</title>
        <authorList>
            <person name="Serra L."/>
            <person name="Macchietto M."/>
            <person name="Macias-Munoz A."/>
            <person name="McGill C.J."/>
            <person name="Rodriguez I.M."/>
            <person name="Rodriguez B."/>
            <person name="Murad R."/>
            <person name="Mortazavi A."/>
        </authorList>
    </citation>
    <scope>NUCLEOTIDE SEQUENCE [LARGE SCALE GENOMIC DNA]</scope>
    <source>
        <strain evidence="1 2">ALL</strain>
    </source>
</reference>